<evidence type="ECO:0000259" key="5">
    <source>
        <dbReference type="PROSITE" id="PS50949"/>
    </source>
</evidence>
<dbReference type="Gene3D" id="1.20.120.530">
    <property type="entry name" value="GntR ligand-binding domain-like"/>
    <property type="match status" value="1"/>
</dbReference>
<organism evidence="6 7">
    <name type="scientific">Prosthecodimorpha staleyi</name>
    <dbReference type="NCBI Taxonomy" id="2840188"/>
    <lineage>
        <taxon>Bacteria</taxon>
        <taxon>Pseudomonadati</taxon>
        <taxon>Pseudomonadota</taxon>
        <taxon>Alphaproteobacteria</taxon>
        <taxon>Hyphomicrobiales</taxon>
        <taxon>Ancalomicrobiaceae</taxon>
        <taxon>Prosthecodimorpha</taxon>
    </lineage>
</organism>
<protein>
    <submittedName>
        <fullName evidence="6">GntR family transcriptional regulator</fullName>
    </submittedName>
</protein>
<dbReference type="AlphaFoldDB" id="A0A947GIR9"/>
<dbReference type="Gene3D" id="1.10.10.10">
    <property type="entry name" value="Winged helix-like DNA-binding domain superfamily/Winged helix DNA-binding domain"/>
    <property type="match status" value="1"/>
</dbReference>
<dbReference type="Pfam" id="PF00392">
    <property type="entry name" value="GntR"/>
    <property type="match status" value="1"/>
</dbReference>
<sequence>MREPKTKTEPAASAPAGAEPDGKAGSRAALVYRALRRAIIEQALMPGSKLPEDAIGERLGVSRTLVREALARLATEGLVELRHNRGATVAYPSLEEARDVFAVRRAMERLVVEELSGRLTREQVQTLQAHVAAEDRAQGRNGPESIRLAGEFHLLLAAMTGNALLERYVNEVASRCSLILAIYGRPHSSECAVNEHRELIDALVSGDAARAIHLMDHHLEAVMGRALIKARAEPDIRDVLAAYAETEGLEPGPARTPPKARSRART</sequence>
<comment type="caution">
    <text evidence="6">The sequence shown here is derived from an EMBL/GenBank/DDBJ whole genome shotgun (WGS) entry which is preliminary data.</text>
</comment>
<dbReference type="SMART" id="SM00345">
    <property type="entry name" value="HTH_GNTR"/>
    <property type="match status" value="1"/>
</dbReference>
<evidence type="ECO:0000313" key="6">
    <source>
        <dbReference type="EMBL" id="MBT9290179.1"/>
    </source>
</evidence>
<dbReference type="InterPro" id="IPR036388">
    <property type="entry name" value="WH-like_DNA-bd_sf"/>
</dbReference>
<accession>A0A947GIR9</accession>
<dbReference type="SMART" id="SM00895">
    <property type="entry name" value="FCD"/>
    <property type="match status" value="1"/>
</dbReference>
<dbReference type="GO" id="GO:0003700">
    <property type="term" value="F:DNA-binding transcription factor activity"/>
    <property type="evidence" value="ECO:0007669"/>
    <property type="project" value="InterPro"/>
</dbReference>
<evidence type="ECO:0000256" key="3">
    <source>
        <dbReference type="ARBA" id="ARBA00023163"/>
    </source>
</evidence>
<keyword evidence="1" id="KW-0805">Transcription regulation</keyword>
<dbReference type="GO" id="GO:0003677">
    <property type="term" value="F:DNA binding"/>
    <property type="evidence" value="ECO:0007669"/>
    <property type="project" value="UniProtKB-KW"/>
</dbReference>
<evidence type="ECO:0000256" key="1">
    <source>
        <dbReference type="ARBA" id="ARBA00023015"/>
    </source>
</evidence>
<feature type="domain" description="HTH gntR-type" evidence="5">
    <location>
        <begin position="25"/>
        <end position="92"/>
    </location>
</feature>
<dbReference type="InterPro" id="IPR011711">
    <property type="entry name" value="GntR_C"/>
</dbReference>
<dbReference type="PRINTS" id="PR00035">
    <property type="entry name" value="HTHGNTR"/>
</dbReference>
<evidence type="ECO:0000313" key="7">
    <source>
        <dbReference type="Proteomes" id="UP000766595"/>
    </source>
</evidence>
<dbReference type="Pfam" id="PF07729">
    <property type="entry name" value="FCD"/>
    <property type="match status" value="1"/>
</dbReference>
<feature type="region of interest" description="Disordered" evidence="4">
    <location>
        <begin position="1"/>
        <end position="23"/>
    </location>
</feature>
<dbReference type="PROSITE" id="PS50949">
    <property type="entry name" value="HTH_GNTR"/>
    <property type="match status" value="1"/>
</dbReference>
<evidence type="ECO:0000256" key="2">
    <source>
        <dbReference type="ARBA" id="ARBA00023125"/>
    </source>
</evidence>
<feature type="region of interest" description="Disordered" evidence="4">
    <location>
        <begin position="247"/>
        <end position="266"/>
    </location>
</feature>
<reference evidence="6 7" key="1">
    <citation type="submission" date="2021-06" db="EMBL/GenBank/DDBJ databases">
        <authorList>
            <person name="Grouzdev D.S."/>
            <person name="Koziaeva V."/>
        </authorList>
    </citation>
    <scope>NUCLEOTIDE SEQUENCE [LARGE SCALE GENOMIC DNA]</scope>
    <source>
        <strain evidence="6 7">22</strain>
    </source>
</reference>
<dbReference type="RefSeq" id="WP_261968785.1">
    <property type="nucleotide sequence ID" value="NZ_JAHHZF010000005.1"/>
</dbReference>
<gene>
    <name evidence="6" type="ORF">KL771_11970</name>
</gene>
<dbReference type="EMBL" id="JAHHZF010000005">
    <property type="protein sequence ID" value="MBT9290179.1"/>
    <property type="molecule type" value="Genomic_DNA"/>
</dbReference>
<evidence type="ECO:0000256" key="4">
    <source>
        <dbReference type="SAM" id="MobiDB-lite"/>
    </source>
</evidence>
<keyword evidence="2" id="KW-0238">DNA-binding</keyword>
<name>A0A947GIR9_9HYPH</name>
<feature type="compositionally biased region" description="Low complexity" evidence="4">
    <location>
        <begin position="9"/>
        <end position="19"/>
    </location>
</feature>
<dbReference type="PANTHER" id="PTHR43537:SF53">
    <property type="entry name" value="HTH-TYPE TRANSCRIPTIONAL REPRESSOR NANR"/>
    <property type="match status" value="1"/>
</dbReference>
<dbReference type="CDD" id="cd07377">
    <property type="entry name" value="WHTH_GntR"/>
    <property type="match status" value="1"/>
</dbReference>
<dbReference type="PANTHER" id="PTHR43537">
    <property type="entry name" value="TRANSCRIPTIONAL REGULATOR, GNTR FAMILY"/>
    <property type="match status" value="1"/>
</dbReference>
<dbReference type="SUPFAM" id="SSF46785">
    <property type="entry name" value="Winged helix' DNA-binding domain"/>
    <property type="match status" value="1"/>
</dbReference>
<dbReference type="InterPro" id="IPR008920">
    <property type="entry name" value="TF_FadR/GntR_C"/>
</dbReference>
<dbReference type="InterPro" id="IPR000524">
    <property type="entry name" value="Tscrpt_reg_HTH_GntR"/>
</dbReference>
<proteinExistence type="predicted"/>
<dbReference type="Proteomes" id="UP000766595">
    <property type="component" value="Unassembled WGS sequence"/>
</dbReference>
<dbReference type="InterPro" id="IPR036390">
    <property type="entry name" value="WH_DNA-bd_sf"/>
</dbReference>
<dbReference type="SUPFAM" id="SSF48008">
    <property type="entry name" value="GntR ligand-binding domain-like"/>
    <property type="match status" value="1"/>
</dbReference>
<keyword evidence="3" id="KW-0804">Transcription</keyword>
<keyword evidence="7" id="KW-1185">Reference proteome</keyword>